<evidence type="ECO:0000256" key="5">
    <source>
        <dbReference type="ARBA" id="ARBA00048204"/>
    </source>
</evidence>
<protein>
    <recommendedName>
        <fullName evidence="3">Queuosine 5'-phosphate N-glycosylase/hydrolase</fullName>
    </recommendedName>
    <alternativeName>
        <fullName evidence="4">Queuosine-nucleotide N-glycosylase/hydrolase</fullName>
    </alternativeName>
</protein>
<keyword evidence="1" id="KW-0378">Hydrolase</keyword>
<evidence type="ECO:0000256" key="2">
    <source>
        <dbReference type="ARBA" id="ARBA00035119"/>
    </source>
</evidence>
<dbReference type="InterPro" id="IPR019438">
    <property type="entry name" value="Q_salvage"/>
</dbReference>
<dbReference type="EMBL" id="CP128399">
    <property type="protein sequence ID" value="WJW67262.1"/>
    <property type="molecule type" value="Genomic_DNA"/>
</dbReference>
<evidence type="ECO:0000256" key="1">
    <source>
        <dbReference type="ARBA" id="ARBA00022801"/>
    </source>
</evidence>
<evidence type="ECO:0000256" key="3">
    <source>
        <dbReference type="ARBA" id="ARBA00035306"/>
    </source>
</evidence>
<dbReference type="GO" id="GO:0006400">
    <property type="term" value="P:tRNA modification"/>
    <property type="evidence" value="ECO:0007669"/>
    <property type="project" value="TreeGrafter"/>
</dbReference>
<dbReference type="GO" id="GO:0016787">
    <property type="term" value="F:hydrolase activity"/>
    <property type="evidence" value="ECO:0007669"/>
    <property type="project" value="UniProtKB-KW"/>
</dbReference>
<dbReference type="Proteomes" id="UP000521676">
    <property type="component" value="Unassembled WGS sequence"/>
</dbReference>
<proteinExistence type="inferred from homology"/>
<dbReference type="PANTHER" id="PTHR21314:SF0">
    <property type="entry name" value="QUEUOSINE 5'-PHOSPHATE N-GLYCOSYLASE_HYDROLASE"/>
    <property type="match status" value="1"/>
</dbReference>
<evidence type="ECO:0000313" key="8">
    <source>
        <dbReference type="Proteomes" id="UP000521676"/>
    </source>
</evidence>
<gene>
    <name evidence="6" type="ORF">HXX08_05875</name>
    <name evidence="7" type="ORF">OZ401_000522</name>
</gene>
<dbReference type="Proteomes" id="UP001431572">
    <property type="component" value="Chromosome 1"/>
</dbReference>
<comment type="catalytic activity">
    <reaction evidence="5">
        <text>queuosine 5'-phosphate + H2O = queuine + D-ribose 5-phosphate</text>
        <dbReference type="Rhea" id="RHEA:75387"/>
        <dbReference type="ChEBI" id="CHEBI:15377"/>
        <dbReference type="ChEBI" id="CHEBI:17433"/>
        <dbReference type="ChEBI" id="CHEBI:78346"/>
        <dbReference type="ChEBI" id="CHEBI:194371"/>
    </reaction>
    <physiologicalReaction direction="left-to-right" evidence="5">
        <dbReference type="Rhea" id="RHEA:75388"/>
    </physiologicalReaction>
</comment>
<evidence type="ECO:0000313" key="9">
    <source>
        <dbReference type="Proteomes" id="UP001431572"/>
    </source>
</evidence>
<name>A0A8T7M0L0_9CHLR</name>
<evidence type="ECO:0000256" key="4">
    <source>
        <dbReference type="ARBA" id="ARBA00035393"/>
    </source>
</evidence>
<reference evidence="7" key="2">
    <citation type="journal article" date="2024" name="Nature">
        <title>Anoxygenic phototroph of the Chloroflexota uses a type I reaction centre.</title>
        <authorList>
            <person name="Tsuji J.M."/>
            <person name="Shaw N.A."/>
            <person name="Nagashima S."/>
            <person name="Venkiteswaran J.J."/>
            <person name="Schiff S.L."/>
            <person name="Watanabe T."/>
            <person name="Fukui M."/>
            <person name="Hanada S."/>
            <person name="Tank M."/>
            <person name="Neufeld J.D."/>
        </authorList>
    </citation>
    <scope>NUCLEOTIDE SEQUENCE</scope>
    <source>
        <strain evidence="7">L227-S17</strain>
    </source>
</reference>
<organism evidence="6 8">
    <name type="scientific">Candidatus Chlorohelix allophototropha</name>
    <dbReference type="NCBI Taxonomy" id="3003348"/>
    <lineage>
        <taxon>Bacteria</taxon>
        <taxon>Bacillati</taxon>
        <taxon>Chloroflexota</taxon>
        <taxon>Chloroflexia</taxon>
        <taxon>Candidatus Chloroheliales</taxon>
        <taxon>Candidatus Chloroheliaceae</taxon>
        <taxon>Candidatus Chlorohelix</taxon>
    </lineage>
</organism>
<accession>A0A8T7M0L0</accession>
<evidence type="ECO:0000313" key="7">
    <source>
        <dbReference type="EMBL" id="WJW67262.1"/>
    </source>
</evidence>
<keyword evidence="9" id="KW-1185">Reference proteome</keyword>
<dbReference type="EMBL" id="JACATZ010000001">
    <property type="protein sequence ID" value="NWJ45390.1"/>
    <property type="molecule type" value="Genomic_DNA"/>
</dbReference>
<dbReference type="RefSeq" id="WP_341469161.1">
    <property type="nucleotide sequence ID" value="NZ_CP128399.1"/>
</dbReference>
<dbReference type="PANTHER" id="PTHR21314">
    <property type="entry name" value="QUEUOSINE 5'-PHOSPHATE N-GLYCOSYLASE_HYDROLASE-RELATED"/>
    <property type="match status" value="1"/>
</dbReference>
<dbReference type="AlphaFoldDB" id="A0A8T7M0L0"/>
<comment type="similarity">
    <text evidence="2">Belongs to the QNG1 protein family.</text>
</comment>
<dbReference type="Pfam" id="PF10343">
    <property type="entry name" value="Q_salvage"/>
    <property type="match status" value="1"/>
</dbReference>
<reference evidence="6 8" key="1">
    <citation type="submission" date="2020-06" db="EMBL/GenBank/DDBJ databases">
        <title>Anoxygenic phototrophic Chloroflexota member uses a Type I reaction center.</title>
        <authorList>
            <person name="Tsuji J.M."/>
            <person name="Shaw N.A."/>
            <person name="Nagashima S."/>
            <person name="Venkiteswaran J."/>
            <person name="Schiff S.L."/>
            <person name="Hanada S."/>
            <person name="Tank M."/>
            <person name="Neufeld J.D."/>
        </authorList>
    </citation>
    <scope>NUCLEOTIDE SEQUENCE [LARGE SCALE GENOMIC DNA]</scope>
    <source>
        <strain evidence="6">L227-S17</strain>
    </source>
</reference>
<evidence type="ECO:0000313" key="6">
    <source>
        <dbReference type="EMBL" id="NWJ45390.1"/>
    </source>
</evidence>
<sequence length="319" mass="36001">MYELVRESAGRVLEKARYICLNRQKLADFAATIDPREIQKRYTYEDDFHLLETAHNPELQLDYVMTVDAINFGSGFSPLWKAQFPRQQSLYMTVASGLKRYVEQGGKLDASFAASVTPTRLAELFGVSVDFPLMAMFAESLNQLGNWVMAEYGGSYAGLLNRLTGEKPAAELIGLLAQKLSCFDDSALYHGEKVYFLKRAQILANDLYLAFEGKGYGRFPDIAHLTMFADNLVPHVFRIEGALEYDHDLLARIEKGEALEAGSLEEIEIRAAGIVCVEEVTNLLGNGLFPAMVDVYLWHLGQAARYKSYLRHLTRTYFY</sequence>